<dbReference type="EC" id="5.6.2.4" evidence="3"/>
<dbReference type="FunFam" id="1.10.10.10:FF:000782">
    <property type="entry name" value="ATP-dependent DNA helicase"/>
    <property type="match status" value="1"/>
</dbReference>
<dbReference type="GO" id="GO:0043138">
    <property type="term" value="F:3'-5' DNA helicase activity"/>
    <property type="evidence" value="ECO:0007669"/>
    <property type="project" value="UniProtKB-EC"/>
</dbReference>
<organism evidence="7 8">
    <name type="scientific">Dioscorea zingiberensis</name>
    <dbReference type="NCBI Taxonomy" id="325984"/>
    <lineage>
        <taxon>Eukaryota</taxon>
        <taxon>Viridiplantae</taxon>
        <taxon>Streptophyta</taxon>
        <taxon>Embryophyta</taxon>
        <taxon>Tracheophyta</taxon>
        <taxon>Spermatophyta</taxon>
        <taxon>Magnoliopsida</taxon>
        <taxon>Liliopsida</taxon>
        <taxon>Dioscoreales</taxon>
        <taxon>Dioscoreaceae</taxon>
        <taxon>Dioscorea</taxon>
    </lineage>
</organism>
<feature type="compositionally biased region" description="Basic and acidic residues" evidence="4">
    <location>
        <begin position="271"/>
        <end position="281"/>
    </location>
</feature>
<evidence type="ECO:0000256" key="3">
    <source>
        <dbReference type="ARBA" id="ARBA00034808"/>
    </source>
</evidence>
<comment type="caution">
    <text evidence="7">The sequence shown here is derived from an EMBL/GenBank/DDBJ whole genome shotgun (WGS) entry which is preliminary data.</text>
</comment>
<dbReference type="SUPFAM" id="SSF52540">
    <property type="entry name" value="P-loop containing nucleoside triphosphate hydrolases"/>
    <property type="match status" value="1"/>
</dbReference>
<dbReference type="InterPro" id="IPR027417">
    <property type="entry name" value="P-loop_NTPase"/>
</dbReference>
<dbReference type="Gene3D" id="1.10.10.10">
    <property type="entry name" value="Winged helix-like DNA-binding domain superfamily/Winged helix DNA-binding domain"/>
    <property type="match status" value="1"/>
</dbReference>
<dbReference type="GO" id="GO:0005694">
    <property type="term" value="C:chromosome"/>
    <property type="evidence" value="ECO:0007669"/>
    <property type="project" value="TreeGrafter"/>
</dbReference>
<dbReference type="OrthoDB" id="10261556at2759"/>
<dbReference type="PROSITE" id="PS51194">
    <property type="entry name" value="HELICASE_CTER"/>
    <property type="match status" value="1"/>
</dbReference>
<dbReference type="InterPro" id="IPR036388">
    <property type="entry name" value="WH-like_DNA-bd_sf"/>
</dbReference>
<reference evidence="7" key="1">
    <citation type="submission" date="2021-03" db="EMBL/GenBank/DDBJ databases">
        <authorList>
            <person name="Li Z."/>
            <person name="Yang C."/>
        </authorList>
    </citation>
    <scope>NUCLEOTIDE SEQUENCE</scope>
    <source>
        <strain evidence="7">Dzin_1.0</strain>
        <tissue evidence="7">Leaf</tissue>
    </source>
</reference>
<dbReference type="GO" id="GO:0000724">
    <property type="term" value="P:double-strand break repair via homologous recombination"/>
    <property type="evidence" value="ECO:0007669"/>
    <property type="project" value="TreeGrafter"/>
</dbReference>
<feature type="compositionally biased region" description="Basic residues" evidence="4">
    <location>
        <begin position="684"/>
        <end position="702"/>
    </location>
</feature>
<comment type="similarity">
    <text evidence="1">Belongs to the helicase family. RecQ subfamily.</text>
</comment>
<feature type="region of interest" description="Disordered" evidence="4">
    <location>
        <begin position="681"/>
        <end position="723"/>
    </location>
</feature>
<dbReference type="GO" id="GO:0009378">
    <property type="term" value="F:four-way junction helicase activity"/>
    <property type="evidence" value="ECO:0007669"/>
    <property type="project" value="TreeGrafter"/>
</dbReference>
<dbReference type="Pfam" id="PF16124">
    <property type="entry name" value="RecQ_Zn_bind"/>
    <property type="match status" value="1"/>
</dbReference>
<dbReference type="GO" id="GO:0005634">
    <property type="term" value="C:nucleus"/>
    <property type="evidence" value="ECO:0007669"/>
    <property type="project" value="TreeGrafter"/>
</dbReference>
<dbReference type="CDD" id="cd14270">
    <property type="entry name" value="UBA"/>
    <property type="match status" value="1"/>
</dbReference>
<evidence type="ECO:0000259" key="5">
    <source>
        <dbReference type="PROSITE" id="PS50030"/>
    </source>
</evidence>
<name>A0A9D5CND1_9LILI</name>
<feature type="domain" description="Helicase C-terminal" evidence="6">
    <location>
        <begin position="344"/>
        <end position="513"/>
    </location>
</feature>
<feature type="domain" description="UBA" evidence="5">
    <location>
        <begin position="6"/>
        <end position="47"/>
    </location>
</feature>
<gene>
    <name evidence="7" type="ORF">J5N97_018209</name>
</gene>
<evidence type="ECO:0000256" key="1">
    <source>
        <dbReference type="ARBA" id="ARBA00005446"/>
    </source>
</evidence>
<evidence type="ECO:0000256" key="2">
    <source>
        <dbReference type="ARBA" id="ARBA00034617"/>
    </source>
</evidence>
<dbReference type="InterPro" id="IPR032284">
    <property type="entry name" value="RecQ_Zn-bd"/>
</dbReference>
<dbReference type="SUPFAM" id="SSF46934">
    <property type="entry name" value="UBA-like"/>
    <property type="match status" value="1"/>
</dbReference>
<evidence type="ECO:0000313" key="7">
    <source>
        <dbReference type="EMBL" id="KAJ0976244.1"/>
    </source>
</evidence>
<reference evidence="7" key="2">
    <citation type="journal article" date="2022" name="Hortic Res">
        <title>The genome of Dioscorea zingiberensis sheds light on the biosynthesis, origin and evolution of the medicinally important diosgenin saponins.</title>
        <authorList>
            <person name="Li Y."/>
            <person name="Tan C."/>
            <person name="Li Z."/>
            <person name="Guo J."/>
            <person name="Li S."/>
            <person name="Chen X."/>
            <person name="Wang C."/>
            <person name="Dai X."/>
            <person name="Yang H."/>
            <person name="Song W."/>
            <person name="Hou L."/>
            <person name="Xu J."/>
            <person name="Tong Z."/>
            <person name="Xu A."/>
            <person name="Yuan X."/>
            <person name="Wang W."/>
            <person name="Yang Q."/>
            <person name="Chen L."/>
            <person name="Sun Z."/>
            <person name="Wang K."/>
            <person name="Pan B."/>
            <person name="Chen J."/>
            <person name="Bao Y."/>
            <person name="Liu F."/>
            <person name="Qi X."/>
            <person name="Gang D.R."/>
            <person name="Wen J."/>
            <person name="Li J."/>
        </authorList>
    </citation>
    <scope>NUCLEOTIDE SEQUENCE</scope>
    <source>
        <strain evidence="7">Dzin_1.0</strain>
    </source>
</reference>
<protein>
    <recommendedName>
        <fullName evidence="3">DNA 3'-5' helicase</fullName>
        <ecNumber evidence="3">5.6.2.4</ecNumber>
    </recommendedName>
</protein>
<accession>A0A9D5CND1</accession>
<evidence type="ECO:0000259" key="6">
    <source>
        <dbReference type="PROSITE" id="PS51194"/>
    </source>
</evidence>
<sequence>MDGNGDVSADHVIAELMDMGFEFDKAVKAIEVVGPCLDDALEFILNGSCDRARAQDCSTRRPRTLGLRRLKQSNITDDVLPNNRTKENLSRGSCDASSSKHMRIQDEFKPAESTLISQEGNAGQSGLCNLQSEDVELGWDQKVCRLLQKHFGFSSLKGFQKEALEAWLANRDCLVLAATGSGILLSNRLIEPLKKLAESHGIALFAIDEVKHSRTSSLSSYEKDFRELIETYVKEKMVRIKKTGRSHAADEDSYISRSSNTISPEGEEAFPSDRNHGDDLHGANGQDIDSTDDESAFSCEENELTVEYLEDELDNPLHVDDFDVSCGEFIGDPSSASSEFCEASVIPSLEASLEQGPTIVYVPTRKETLKLAEYLSRSGVRAAAYHAKLPKSHLRRVHEEFHHNHLQVVVATIAFGMGIDKSNVRRIIHYGWPQVRIQYLPLLLTSVSQNLAIVLSNSSFLMFLNTLYVNLSRIPTLLPSQRSEEQTKQAYRMLSDCFRYGMNTSSCRARTLVKYFGEELTNNRCQLCDVCVGGPPKMQNLKEEAVIFLRIVKAECMDVSDKFQSSAVYGENSNSRFLERPNLKTLISKIRQQFHKYSASDRLWWQGLARILEDKGYIREGDGLLHVCIKYPEPTQLGLRFLQSGETLDAYPEADMLLSMEKEKPYSSFSDWGRGWADPEIRRQRLQRAKSGPRKRKMRSKRAPRDSSTVRARLATKLTRVKR</sequence>
<proteinExistence type="inferred from homology"/>
<evidence type="ECO:0000313" key="8">
    <source>
        <dbReference type="Proteomes" id="UP001085076"/>
    </source>
</evidence>
<dbReference type="SMART" id="SM00490">
    <property type="entry name" value="HELICc"/>
    <property type="match status" value="1"/>
</dbReference>
<dbReference type="Gene3D" id="3.40.50.300">
    <property type="entry name" value="P-loop containing nucleotide triphosphate hydrolases"/>
    <property type="match status" value="2"/>
</dbReference>
<evidence type="ECO:0000256" key="4">
    <source>
        <dbReference type="SAM" id="MobiDB-lite"/>
    </source>
</evidence>
<dbReference type="PROSITE" id="PS50030">
    <property type="entry name" value="UBA"/>
    <property type="match status" value="1"/>
</dbReference>
<dbReference type="EMBL" id="JAGGNH010000004">
    <property type="protein sequence ID" value="KAJ0976244.1"/>
    <property type="molecule type" value="Genomic_DNA"/>
</dbReference>
<keyword evidence="8" id="KW-1185">Reference proteome</keyword>
<dbReference type="InterPro" id="IPR001650">
    <property type="entry name" value="Helicase_C-like"/>
</dbReference>
<dbReference type="PANTHER" id="PTHR13710">
    <property type="entry name" value="DNA HELICASE RECQ FAMILY MEMBER"/>
    <property type="match status" value="1"/>
</dbReference>
<dbReference type="Proteomes" id="UP001085076">
    <property type="component" value="Miscellaneous, Linkage group lg04"/>
</dbReference>
<dbReference type="GO" id="GO:0005737">
    <property type="term" value="C:cytoplasm"/>
    <property type="evidence" value="ECO:0007669"/>
    <property type="project" value="TreeGrafter"/>
</dbReference>
<dbReference type="PANTHER" id="PTHR13710:SF69">
    <property type="entry name" value="ATP-DEPENDENT DNA HELICASE Q-LIKE SIM"/>
    <property type="match status" value="1"/>
</dbReference>
<dbReference type="InterPro" id="IPR009060">
    <property type="entry name" value="UBA-like_sf"/>
</dbReference>
<dbReference type="InterPro" id="IPR015940">
    <property type="entry name" value="UBA"/>
</dbReference>
<dbReference type="AlphaFoldDB" id="A0A9D5CND1"/>
<feature type="region of interest" description="Disordered" evidence="4">
    <location>
        <begin position="249"/>
        <end position="293"/>
    </location>
</feature>
<comment type="catalytic activity">
    <reaction evidence="2">
        <text>Couples ATP hydrolysis with the unwinding of duplex DNA by translocating in the 3'-5' direction.</text>
        <dbReference type="EC" id="5.6.2.4"/>
    </reaction>
</comment>
<dbReference type="Pfam" id="PF00271">
    <property type="entry name" value="Helicase_C"/>
    <property type="match status" value="1"/>
</dbReference>